<comment type="caution">
    <text evidence="1">The sequence shown here is derived from an EMBL/GenBank/DDBJ whole genome shotgun (WGS) entry which is preliminary data.</text>
</comment>
<dbReference type="AlphaFoldDB" id="A0AAD6W0G4"/>
<protein>
    <submittedName>
        <fullName evidence="1">Uncharacterized protein</fullName>
    </submittedName>
</protein>
<evidence type="ECO:0000313" key="2">
    <source>
        <dbReference type="Proteomes" id="UP001164929"/>
    </source>
</evidence>
<keyword evidence="2" id="KW-1185">Reference proteome</keyword>
<sequence length="63" mass="7081">MGNEKDCIVVLKNLFRAFDVFSLPSPLLMAQNLIIQESLFPESLTLRHFLLASADADLMALCR</sequence>
<evidence type="ECO:0000313" key="1">
    <source>
        <dbReference type="EMBL" id="KAJ6994111.1"/>
    </source>
</evidence>
<reference evidence="1" key="1">
    <citation type="journal article" date="2023" name="Mol. Ecol. Resour.">
        <title>Chromosome-level genome assembly of a triploid poplar Populus alba 'Berolinensis'.</title>
        <authorList>
            <person name="Chen S."/>
            <person name="Yu Y."/>
            <person name="Wang X."/>
            <person name="Wang S."/>
            <person name="Zhang T."/>
            <person name="Zhou Y."/>
            <person name="He R."/>
            <person name="Meng N."/>
            <person name="Wang Y."/>
            <person name="Liu W."/>
            <person name="Liu Z."/>
            <person name="Liu J."/>
            <person name="Guo Q."/>
            <person name="Huang H."/>
            <person name="Sederoff R.R."/>
            <person name="Wang G."/>
            <person name="Qu G."/>
            <person name="Chen S."/>
        </authorList>
    </citation>
    <scope>NUCLEOTIDE SEQUENCE</scope>
    <source>
        <strain evidence="1">SC-2020</strain>
    </source>
</reference>
<dbReference type="EMBL" id="JAQIZT010000006">
    <property type="protein sequence ID" value="KAJ6994111.1"/>
    <property type="molecule type" value="Genomic_DNA"/>
</dbReference>
<dbReference type="Proteomes" id="UP001164929">
    <property type="component" value="Chromosome 6"/>
</dbReference>
<organism evidence="1 2">
    <name type="scientific">Populus alba x Populus x berolinensis</name>
    <dbReference type="NCBI Taxonomy" id="444605"/>
    <lineage>
        <taxon>Eukaryota</taxon>
        <taxon>Viridiplantae</taxon>
        <taxon>Streptophyta</taxon>
        <taxon>Embryophyta</taxon>
        <taxon>Tracheophyta</taxon>
        <taxon>Spermatophyta</taxon>
        <taxon>Magnoliopsida</taxon>
        <taxon>eudicotyledons</taxon>
        <taxon>Gunneridae</taxon>
        <taxon>Pentapetalae</taxon>
        <taxon>rosids</taxon>
        <taxon>fabids</taxon>
        <taxon>Malpighiales</taxon>
        <taxon>Salicaceae</taxon>
        <taxon>Saliceae</taxon>
        <taxon>Populus</taxon>
    </lineage>
</organism>
<name>A0AAD6W0G4_9ROSI</name>
<proteinExistence type="predicted"/>
<gene>
    <name evidence="1" type="ORF">NC653_017054</name>
</gene>
<accession>A0AAD6W0G4</accession>